<dbReference type="AlphaFoldDB" id="A0AA38ILE5"/>
<sequence length="95" mass="9950">MSAGVSDQRMKGQGNQVSNGPKEQLGAGEGASGSEEFEPWRSQQQNSAAHTAYPSVPISSATDLYNMSTAGTPDTLKGREGPQIHAPKNGGRSFE</sequence>
<organism evidence="2 3">
    <name type="scientific">Zophobas morio</name>
    <dbReference type="NCBI Taxonomy" id="2755281"/>
    <lineage>
        <taxon>Eukaryota</taxon>
        <taxon>Metazoa</taxon>
        <taxon>Ecdysozoa</taxon>
        <taxon>Arthropoda</taxon>
        <taxon>Hexapoda</taxon>
        <taxon>Insecta</taxon>
        <taxon>Pterygota</taxon>
        <taxon>Neoptera</taxon>
        <taxon>Endopterygota</taxon>
        <taxon>Coleoptera</taxon>
        <taxon>Polyphaga</taxon>
        <taxon>Cucujiformia</taxon>
        <taxon>Tenebrionidae</taxon>
        <taxon>Zophobas</taxon>
    </lineage>
</organism>
<proteinExistence type="predicted"/>
<evidence type="ECO:0000256" key="1">
    <source>
        <dbReference type="SAM" id="MobiDB-lite"/>
    </source>
</evidence>
<feature type="compositionally biased region" description="Polar residues" evidence="1">
    <location>
        <begin position="57"/>
        <end position="72"/>
    </location>
</feature>
<evidence type="ECO:0000313" key="3">
    <source>
        <dbReference type="Proteomes" id="UP001168821"/>
    </source>
</evidence>
<evidence type="ECO:0000313" key="2">
    <source>
        <dbReference type="EMBL" id="KAJ3657184.1"/>
    </source>
</evidence>
<reference evidence="2" key="1">
    <citation type="journal article" date="2023" name="G3 (Bethesda)">
        <title>Whole genome assemblies of Zophobas morio and Tenebrio molitor.</title>
        <authorList>
            <person name="Kaur S."/>
            <person name="Stinson S.A."/>
            <person name="diCenzo G.C."/>
        </authorList>
    </citation>
    <scope>NUCLEOTIDE SEQUENCE</scope>
    <source>
        <strain evidence="2">QUZm001</strain>
    </source>
</reference>
<comment type="caution">
    <text evidence="2">The sequence shown here is derived from an EMBL/GenBank/DDBJ whole genome shotgun (WGS) entry which is preliminary data.</text>
</comment>
<dbReference type="Proteomes" id="UP001168821">
    <property type="component" value="Unassembled WGS sequence"/>
</dbReference>
<accession>A0AA38ILE5</accession>
<keyword evidence="3" id="KW-1185">Reference proteome</keyword>
<dbReference type="EMBL" id="JALNTZ010000004">
    <property type="protein sequence ID" value="KAJ3657184.1"/>
    <property type="molecule type" value="Genomic_DNA"/>
</dbReference>
<feature type="region of interest" description="Disordered" evidence="1">
    <location>
        <begin position="1"/>
        <end position="95"/>
    </location>
</feature>
<name>A0AA38ILE5_9CUCU</name>
<gene>
    <name evidence="2" type="ORF">Zmor_016204</name>
</gene>
<protein>
    <submittedName>
        <fullName evidence="2">Uncharacterized protein</fullName>
    </submittedName>
</protein>